<dbReference type="SMART" id="SM00166">
    <property type="entry name" value="UBX"/>
    <property type="match status" value="1"/>
</dbReference>
<feature type="domain" description="UBX" evidence="3">
    <location>
        <begin position="393"/>
        <end position="471"/>
    </location>
</feature>
<dbReference type="Pfam" id="PF02809">
    <property type="entry name" value="UIM"/>
    <property type="match status" value="2"/>
</dbReference>
<dbReference type="PANTHER" id="PTHR23322">
    <property type="entry name" value="FAS-ASSOCIATED PROTEIN"/>
    <property type="match status" value="1"/>
</dbReference>
<evidence type="ECO:0000313" key="4">
    <source>
        <dbReference type="EMBL" id="CAL1379375.1"/>
    </source>
</evidence>
<dbReference type="InterPro" id="IPR029071">
    <property type="entry name" value="Ubiquitin-like_domsf"/>
</dbReference>
<organism evidence="4 5">
    <name type="scientific">Linum trigynum</name>
    <dbReference type="NCBI Taxonomy" id="586398"/>
    <lineage>
        <taxon>Eukaryota</taxon>
        <taxon>Viridiplantae</taxon>
        <taxon>Streptophyta</taxon>
        <taxon>Embryophyta</taxon>
        <taxon>Tracheophyta</taxon>
        <taxon>Spermatophyta</taxon>
        <taxon>Magnoliopsida</taxon>
        <taxon>eudicotyledons</taxon>
        <taxon>Gunneridae</taxon>
        <taxon>Pentapetalae</taxon>
        <taxon>rosids</taxon>
        <taxon>fabids</taxon>
        <taxon>Malpighiales</taxon>
        <taxon>Linaceae</taxon>
        <taxon>Linum</taxon>
    </lineage>
</organism>
<evidence type="ECO:0000256" key="2">
    <source>
        <dbReference type="SAM" id="MobiDB-lite"/>
    </source>
</evidence>
<keyword evidence="1" id="KW-0833">Ubl conjugation pathway</keyword>
<dbReference type="GO" id="GO:0043130">
    <property type="term" value="F:ubiquitin binding"/>
    <property type="evidence" value="ECO:0007669"/>
    <property type="project" value="TreeGrafter"/>
</dbReference>
<dbReference type="CDD" id="cd14351">
    <property type="entry name" value="UBA_Ubx1_like"/>
    <property type="match status" value="1"/>
</dbReference>
<dbReference type="Pfam" id="PF00789">
    <property type="entry name" value="UBX"/>
    <property type="match status" value="1"/>
</dbReference>
<reference evidence="4 5" key="1">
    <citation type="submission" date="2024-04" db="EMBL/GenBank/DDBJ databases">
        <authorList>
            <person name="Fracassetti M."/>
        </authorList>
    </citation>
    <scope>NUCLEOTIDE SEQUENCE [LARGE SCALE GENOMIC DNA]</scope>
</reference>
<dbReference type="CDD" id="cd01767">
    <property type="entry name" value="UBX"/>
    <property type="match status" value="1"/>
</dbReference>
<dbReference type="Proteomes" id="UP001497516">
    <property type="component" value="Chromosome 3"/>
</dbReference>
<dbReference type="AlphaFoldDB" id="A0AAV2E1E6"/>
<gene>
    <name evidence="4" type="ORF">LTRI10_LOCUS20899</name>
</gene>
<proteinExistence type="predicted"/>
<feature type="region of interest" description="Disordered" evidence="2">
    <location>
        <begin position="291"/>
        <end position="332"/>
    </location>
</feature>
<evidence type="ECO:0000256" key="1">
    <source>
        <dbReference type="ARBA" id="ARBA00022786"/>
    </source>
</evidence>
<dbReference type="PROSITE" id="PS50033">
    <property type="entry name" value="UBX"/>
    <property type="match status" value="1"/>
</dbReference>
<dbReference type="EMBL" id="OZ034816">
    <property type="protein sequence ID" value="CAL1379375.1"/>
    <property type="molecule type" value="Genomic_DNA"/>
</dbReference>
<dbReference type="Gene3D" id="3.10.20.90">
    <property type="entry name" value="Phosphatidylinositol 3-kinase Catalytic Subunit, Chain A, domain 1"/>
    <property type="match status" value="1"/>
</dbReference>
<protein>
    <recommendedName>
        <fullName evidence="3">UBX domain-containing protein</fullName>
    </recommendedName>
</protein>
<evidence type="ECO:0000313" key="5">
    <source>
        <dbReference type="Proteomes" id="UP001497516"/>
    </source>
</evidence>
<dbReference type="InterPro" id="IPR050730">
    <property type="entry name" value="UBX_domain-protein"/>
</dbReference>
<dbReference type="InterPro" id="IPR001012">
    <property type="entry name" value="UBX_dom"/>
</dbReference>
<dbReference type="SUPFAM" id="SSF54236">
    <property type="entry name" value="Ubiquitin-like"/>
    <property type="match status" value="1"/>
</dbReference>
<dbReference type="InterPro" id="IPR003903">
    <property type="entry name" value="UIM_dom"/>
</dbReference>
<evidence type="ECO:0000259" key="3">
    <source>
        <dbReference type="PROSITE" id="PS50033"/>
    </source>
</evidence>
<name>A0AAV2E1E6_9ROSI</name>
<accession>A0AAV2E1E6</accession>
<keyword evidence="5" id="KW-1185">Reference proteome</keyword>
<sequence>MAGPTPDAIESFVGITGASHSLAVRKLEEHGGNLDEALNAHFSGIESCNPNAVPSTLPLYSPVNARNQVPNEPRGISPVISAVRSFRPSLLLDPSYRRNLWNQLGASVFNSGRPPTAPTIPYASGYEPPPYQSGARPAMQDAYGASLSNHVHPYGTMSRCDEPHPSDNNVEEEMLRRAIEASKQDIQTSSRAGVVQGELHLEDEELARAVSFSMKTAEEEKAMRELVAKDQVRAHDLSERAGSSHSWQDGSSSSREKVVDEQLWSAMSSEELDEAILLETAIFGQNYRGSSHKHASVVPTSGDRSSVSVSSKSAQNPLSDVRKERQSLREEQDNEYLASLLADKEKEVTVSKKAEVSSPIEEGGSQSTMLDDVGMERLLAAKEALLPEEPLVDEENAVTLLLRMPDGSRHGRRFLKSDKLKCVFDFIDIGRAVKPGTYRVVRPYPRRAFSVEDGSLSLYEAGLNSKQEALFLEFI</sequence>
<dbReference type="Pfam" id="PF14555">
    <property type="entry name" value="UBA_4"/>
    <property type="match status" value="1"/>
</dbReference>
<dbReference type="SMART" id="SM00726">
    <property type="entry name" value="UIM"/>
    <property type="match status" value="2"/>
</dbReference>
<feature type="compositionally biased region" description="Basic and acidic residues" evidence="2">
    <location>
        <begin position="320"/>
        <end position="331"/>
    </location>
</feature>
<dbReference type="PANTHER" id="PTHR23322:SF55">
    <property type="entry name" value="PLANT UBX DOMAIN-CONTAINING PROTEIN 9"/>
    <property type="match status" value="1"/>
</dbReference>
<dbReference type="PROSITE" id="PS50330">
    <property type="entry name" value="UIM"/>
    <property type="match status" value="1"/>
</dbReference>